<dbReference type="Proteomes" id="UP001443914">
    <property type="component" value="Unassembled WGS sequence"/>
</dbReference>
<dbReference type="PANTHER" id="PTHR31286">
    <property type="entry name" value="GLYCINE-RICH CELL WALL STRUCTURAL PROTEIN 1.8-LIKE"/>
    <property type="match status" value="1"/>
</dbReference>
<organism evidence="2 3">
    <name type="scientific">Saponaria officinalis</name>
    <name type="common">Common soapwort</name>
    <name type="synonym">Lychnis saponaria</name>
    <dbReference type="NCBI Taxonomy" id="3572"/>
    <lineage>
        <taxon>Eukaryota</taxon>
        <taxon>Viridiplantae</taxon>
        <taxon>Streptophyta</taxon>
        <taxon>Embryophyta</taxon>
        <taxon>Tracheophyta</taxon>
        <taxon>Spermatophyta</taxon>
        <taxon>Magnoliopsida</taxon>
        <taxon>eudicotyledons</taxon>
        <taxon>Gunneridae</taxon>
        <taxon>Pentapetalae</taxon>
        <taxon>Caryophyllales</taxon>
        <taxon>Caryophyllaceae</taxon>
        <taxon>Caryophylleae</taxon>
        <taxon>Saponaria</taxon>
    </lineage>
</organism>
<proteinExistence type="predicted"/>
<protein>
    <recommendedName>
        <fullName evidence="1">Endonuclease/exonuclease/phosphatase domain-containing protein</fullName>
    </recommendedName>
</protein>
<evidence type="ECO:0000313" key="2">
    <source>
        <dbReference type="EMBL" id="KAK9756452.1"/>
    </source>
</evidence>
<feature type="domain" description="Endonuclease/exonuclease/phosphatase" evidence="1">
    <location>
        <begin position="203"/>
        <end position="405"/>
    </location>
</feature>
<dbReference type="Gene3D" id="3.60.10.10">
    <property type="entry name" value="Endonuclease/exonuclease/phosphatase"/>
    <property type="match status" value="1"/>
</dbReference>
<dbReference type="InterPro" id="IPR005135">
    <property type="entry name" value="Endo/exonuclease/phosphatase"/>
</dbReference>
<dbReference type="GO" id="GO:0003824">
    <property type="term" value="F:catalytic activity"/>
    <property type="evidence" value="ECO:0007669"/>
    <property type="project" value="InterPro"/>
</dbReference>
<accession>A0AAW1NDV2</accession>
<dbReference type="InterPro" id="IPR040256">
    <property type="entry name" value="At4g02000-like"/>
</dbReference>
<dbReference type="Pfam" id="PF03372">
    <property type="entry name" value="Exo_endo_phos"/>
    <property type="match status" value="1"/>
</dbReference>
<dbReference type="AlphaFoldDB" id="A0AAW1NDV2"/>
<reference evidence="2" key="1">
    <citation type="submission" date="2024-03" db="EMBL/GenBank/DDBJ databases">
        <title>WGS assembly of Saponaria officinalis var. Norfolk2.</title>
        <authorList>
            <person name="Jenkins J."/>
            <person name="Shu S."/>
            <person name="Grimwood J."/>
            <person name="Barry K."/>
            <person name="Goodstein D."/>
            <person name="Schmutz J."/>
            <person name="Leebens-Mack J."/>
            <person name="Osbourn A."/>
        </authorList>
    </citation>
    <scope>NUCLEOTIDE SEQUENCE [LARGE SCALE GENOMIC DNA]</scope>
    <source>
        <strain evidence="2">JIC</strain>
    </source>
</reference>
<dbReference type="EMBL" id="JBDFQZ010000001">
    <property type="protein sequence ID" value="KAK9756452.1"/>
    <property type="molecule type" value="Genomic_DNA"/>
</dbReference>
<dbReference type="InterPro" id="IPR036691">
    <property type="entry name" value="Endo/exonu/phosph_ase_sf"/>
</dbReference>
<dbReference type="PANTHER" id="PTHR31286:SF165">
    <property type="entry name" value="DUF4283 DOMAIN-CONTAINING PROTEIN"/>
    <property type="match status" value="1"/>
</dbReference>
<dbReference type="SUPFAM" id="SSF56219">
    <property type="entry name" value="DNase I-like"/>
    <property type="match status" value="1"/>
</dbReference>
<comment type="caution">
    <text evidence="2">The sequence shown here is derived from an EMBL/GenBank/DDBJ whole genome shotgun (WGS) entry which is preliminary data.</text>
</comment>
<evidence type="ECO:0000259" key="1">
    <source>
        <dbReference type="Pfam" id="PF03372"/>
    </source>
</evidence>
<gene>
    <name evidence="2" type="ORF">RND81_01G098700</name>
</gene>
<evidence type="ECO:0000313" key="3">
    <source>
        <dbReference type="Proteomes" id="UP001443914"/>
    </source>
</evidence>
<sequence length="460" mass="52359">LEAQEAVLQGGFLLFDNKPLIVKAWSLETKLAKEKVNTVPVWIRLVDLDLQFWGKKCLERLAGEVGKFVRCDLYTEERIHVAYARILVEFAMDQPVVKTVKFLDEMDNLCEVTVEHQWLPVMCTTCNGFGHGLDMCKRKKGVQVGAQVWTGKVVQSGHVVQPVQPPPPMPGATGSVSVGEGVRQHVLNSPGTPSVLMANFGLWNVRGLNSSIKQKEIKWFLYNNKVELFGLLEPKFRSRGVNKLVEVIGNASSFCTYHSCNEMGRVWVVWNPRVFQVKEIECTDQCIHLRVVLCNGGRSFWVSMVYGFNTAGERWELWENLCRMKNKITGPWVWCGDFNSVLNPNERFGQPVTMAEIRGFRGCVNWCGMTDIKATGAFFTWNNKQVAENRVFCRLDRVMHNVEWGMDFSEAYAQFLPEGLFDHCPYIISLMGVVGRRSTLFKYFNMWITAPEFGATVRQG</sequence>
<feature type="non-terminal residue" evidence="2">
    <location>
        <position position="1"/>
    </location>
</feature>
<keyword evidence="3" id="KW-1185">Reference proteome</keyword>
<name>A0AAW1NDV2_SAPOF</name>